<dbReference type="Proteomes" id="UP000315295">
    <property type="component" value="Unassembled WGS sequence"/>
</dbReference>
<keyword evidence="2" id="KW-1185">Reference proteome</keyword>
<sequence length="124" mass="13939">MVAGLGVDEGRLNALELRRVVDLLNRELSSMLKLNLRFRQQGAGGMTSLIVAPMNWWRGHRWGVRIEPPGEEGIKLVTEAICYVRIFNDLGIETHGMPEEPLGAHPTYLCQCKGYKFTKNTAVM</sequence>
<name>A0A540NT45_MALBA</name>
<comment type="caution">
    <text evidence="1">The sequence shown here is derived from an EMBL/GenBank/DDBJ whole genome shotgun (WGS) entry which is preliminary data.</text>
</comment>
<evidence type="ECO:0000313" key="2">
    <source>
        <dbReference type="Proteomes" id="UP000315295"/>
    </source>
</evidence>
<accession>A0A540NT45</accession>
<evidence type="ECO:0000313" key="1">
    <source>
        <dbReference type="EMBL" id="TQE13740.1"/>
    </source>
</evidence>
<reference evidence="1 2" key="1">
    <citation type="journal article" date="2019" name="G3 (Bethesda)">
        <title>Sequencing of a Wild Apple (Malus baccata) Genome Unravels the Differences Between Cultivated and Wild Apple Species Regarding Disease Resistance and Cold Tolerance.</title>
        <authorList>
            <person name="Chen X."/>
        </authorList>
    </citation>
    <scope>NUCLEOTIDE SEQUENCE [LARGE SCALE GENOMIC DNA]</scope>
    <source>
        <strain evidence="2">cv. Shandingzi</strain>
        <tissue evidence="1">Leaves</tissue>
    </source>
</reference>
<dbReference type="EMBL" id="VIEB01000009">
    <property type="protein sequence ID" value="TQE13740.1"/>
    <property type="molecule type" value="Genomic_DNA"/>
</dbReference>
<organism evidence="1 2">
    <name type="scientific">Malus baccata</name>
    <name type="common">Siberian crab apple</name>
    <name type="synonym">Pyrus baccata</name>
    <dbReference type="NCBI Taxonomy" id="106549"/>
    <lineage>
        <taxon>Eukaryota</taxon>
        <taxon>Viridiplantae</taxon>
        <taxon>Streptophyta</taxon>
        <taxon>Embryophyta</taxon>
        <taxon>Tracheophyta</taxon>
        <taxon>Spermatophyta</taxon>
        <taxon>Magnoliopsida</taxon>
        <taxon>eudicotyledons</taxon>
        <taxon>Gunneridae</taxon>
        <taxon>Pentapetalae</taxon>
        <taxon>rosids</taxon>
        <taxon>fabids</taxon>
        <taxon>Rosales</taxon>
        <taxon>Rosaceae</taxon>
        <taxon>Amygdaloideae</taxon>
        <taxon>Maleae</taxon>
        <taxon>Malus</taxon>
    </lineage>
</organism>
<protein>
    <submittedName>
        <fullName evidence="1">Uncharacterized protein</fullName>
    </submittedName>
</protein>
<dbReference type="AlphaFoldDB" id="A0A540NT45"/>
<proteinExistence type="predicted"/>
<gene>
    <name evidence="1" type="ORF">C1H46_000747</name>
</gene>